<proteinExistence type="predicted"/>
<evidence type="ECO:0000313" key="4">
    <source>
        <dbReference type="Proteomes" id="UP001454086"/>
    </source>
</evidence>
<evidence type="ECO:0000259" key="1">
    <source>
        <dbReference type="Pfam" id="PF13173"/>
    </source>
</evidence>
<dbReference type="SUPFAM" id="SSF52980">
    <property type="entry name" value="Restriction endonuclease-like"/>
    <property type="match status" value="1"/>
</dbReference>
<dbReference type="PANTHER" id="PTHR43566:SF2">
    <property type="entry name" value="DUF4143 DOMAIN-CONTAINING PROTEIN"/>
    <property type="match status" value="1"/>
</dbReference>
<dbReference type="InterPro" id="IPR025420">
    <property type="entry name" value="DUF4143"/>
</dbReference>
<dbReference type="Pfam" id="PF13173">
    <property type="entry name" value="AAA_14"/>
    <property type="match status" value="1"/>
</dbReference>
<reference evidence="3 4" key="1">
    <citation type="submission" date="2024-03" db="EMBL/GenBank/DDBJ databases">
        <title>Human intestinal bacterial collection.</title>
        <authorList>
            <person name="Pauvert C."/>
            <person name="Hitch T.C.A."/>
            <person name="Clavel T."/>
        </authorList>
    </citation>
    <scope>NUCLEOTIDE SEQUENCE [LARGE SCALE GENOMIC DNA]</scope>
    <source>
        <strain evidence="3 4">CLA-SR-H021</strain>
    </source>
</reference>
<dbReference type="EMBL" id="JBBMFM010000057">
    <property type="protein sequence ID" value="MEQ2426321.1"/>
    <property type="molecule type" value="Genomic_DNA"/>
</dbReference>
<feature type="domain" description="DUF4143" evidence="2">
    <location>
        <begin position="196"/>
        <end position="357"/>
    </location>
</feature>
<name>A0ABV1D7I1_9FIRM</name>
<keyword evidence="3" id="KW-0547">Nucleotide-binding</keyword>
<dbReference type="SUPFAM" id="SSF52540">
    <property type="entry name" value="P-loop containing nucleoside triphosphate hydrolases"/>
    <property type="match status" value="1"/>
</dbReference>
<comment type="caution">
    <text evidence="3">The sequence shown here is derived from an EMBL/GenBank/DDBJ whole genome shotgun (WGS) entry which is preliminary data.</text>
</comment>
<dbReference type="InterPro" id="IPR041682">
    <property type="entry name" value="AAA_14"/>
</dbReference>
<accession>A0ABV1D7I1</accession>
<dbReference type="Proteomes" id="UP001454086">
    <property type="component" value="Unassembled WGS sequence"/>
</dbReference>
<dbReference type="InterPro" id="IPR027417">
    <property type="entry name" value="P-loop_NTPase"/>
</dbReference>
<dbReference type="PANTHER" id="PTHR43566">
    <property type="entry name" value="CONSERVED PROTEIN"/>
    <property type="match status" value="1"/>
</dbReference>
<organism evidence="3 4">
    <name type="scientific">Enterocloster hominis</name>
    <name type="common">ex Hitch et al. 2024</name>
    <dbReference type="NCBI Taxonomy" id="1917870"/>
    <lineage>
        <taxon>Bacteria</taxon>
        <taxon>Bacillati</taxon>
        <taxon>Bacillota</taxon>
        <taxon>Clostridia</taxon>
        <taxon>Lachnospirales</taxon>
        <taxon>Lachnospiraceae</taxon>
        <taxon>Enterocloster</taxon>
    </lineage>
</organism>
<dbReference type="Pfam" id="PF13635">
    <property type="entry name" value="DUF4143"/>
    <property type="match status" value="1"/>
</dbReference>
<sequence length="405" mass="46044">MYIQRAMEERIEKLAGFFPVLMICGPRQVGKTTMLKELAGRWVRQVNYVTLDFPQVRALAKEDPELFLQQYVPPVIIDEIQYAPELLPYIKIRVDENPEKGQYFLTGSQMFHMMRNVSESLAGRVGILTLYSLSQSEMEGRENKAFLPSDVKMTGGNLNVSEIFERIYKGSMPAVKVNEGMPVEEYYGSYMQTYLERDIRDLVKIKDESRFLKFIACVAARTGQEVVLADLSRDTEIDGKTAENWLSLLQSSGLIYLLPPYYNNTIKRIVKRPKLYFMDTGLACYLSLWNNPRALELSAMAGAMFETYVISEIIKSYANAGIDTRNRLCYYRDNNNKEIDLIILENGKAYPVEIKKSANPGKSAVKHFGVLEDMGLDVGEGAVVCMSPMILPIDEKNRYVPVGCI</sequence>
<evidence type="ECO:0000313" key="3">
    <source>
        <dbReference type="EMBL" id="MEQ2426321.1"/>
    </source>
</evidence>
<protein>
    <submittedName>
        <fullName evidence="3">ATP-binding protein</fullName>
    </submittedName>
</protein>
<gene>
    <name evidence="3" type="ORF">WMQ36_15200</name>
</gene>
<dbReference type="InterPro" id="IPR011335">
    <property type="entry name" value="Restrct_endonuc-II-like"/>
</dbReference>
<keyword evidence="3" id="KW-0067">ATP-binding</keyword>
<keyword evidence="4" id="KW-1185">Reference proteome</keyword>
<dbReference type="GO" id="GO:0005524">
    <property type="term" value="F:ATP binding"/>
    <property type="evidence" value="ECO:0007669"/>
    <property type="project" value="UniProtKB-KW"/>
</dbReference>
<feature type="domain" description="AAA" evidence="1">
    <location>
        <begin position="19"/>
        <end position="138"/>
    </location>
</feature>
<evidence type="ECO:0000259" key="2">
    <source>
        <dbReference type="Pfam" id="PF13635"/>
    </source>
</evidence>
<dbReference type="RefSeq" id="WP_008722079.1">
    <property type="nucleotide sequence ID" value="NZ_JBBMFM010000057.1"/>
</dbReference>